<protein>
    <recommendedName>
        <fullName evidence="2">RING-type E3 ubiquitin transferase</fullName>
        <ecNumber evidence="2">2.3.2.27</ecNumber>
    </recommendedName>
</protein>
<keyword evidence="11" id="KW-1185">Reference proteome</keyword>
<comment type="catalytic activity">
    <reaction evidence="1">
        <text>S-ubiquitinyl-[E2 ubiquitin-conjugating enzyme]-L-cysteine + [acceptor protein]-L-lysine = [E2 ubiquitin-conjugating enzyme]-L-cysteine + N(6)-ubiquitinyl-[acceptor protein]-L-lysine.</text>
        <dbReference type="EC" id="2.3.2.27"/>
    </reaction>
</comment>
<dbReference type="Pfam" id="PF13639">
    <property type="entry name" value="zf-RING_2"/>
    <property type="match status" value="1"/>
</dbReference>
<dbReference type="PROSITE" id="PS50089">
    <property type="entry name" value="ZF_RING_2"/>
    <property type="match status" value="1"/>
</dbReference>
<dbReference type="InterPro" id="IPR001841">
    <property type="entry name" value="Znf_RING"/>
</dbReference>
<dbReference type="GO" id="GO:0061630">
    <property type="term" value="F:ubiquitin protein ligase activity"/>
    <property type="evidence" value="ECO:0007669"/>
    <property type="project" value="UniProtKB-EC"/>
</dbReference>
<keyword evidence="5 8" id="KW-0863">Zinc-finger</keyword>
<dbReference type="EC" id="2.3.2.27" evidence="2"/>
<evidence type="ECO:0000313" key="10">
    <source>
        <dbReference type="EMBL" id="WMV57306.1"/>
    </source>
</evidence>
<dbReference type="InterPro" id="IPR045191">
    <property type="entry name" value="MBR1/2-like"/>
</dbReference>
<dbReference type="PANTHER" id="PTHR22937:SF175">
    <property type="entry name" value="RING-TYPE E3 UBIQUITIN TRANSFERASE"/>
    <property type="match status" value="1"/>
</dbReference>
<evidence type="ECO:0000259" key="9">
    <source>
        <dbReference type="PROSITE" id="PS50089"/>
    </source>
</evidence>
<evidence type="ECO:0000256" key="6">
    <source>
        <dbReference type="ARBA" id="ARBA00022786"/>
    </source>
</evidence>
<evidence type="ECO:0000256" key="3">
    <source>
        <dbReference type="ARBA" id="ARBA00022679"/>
    </source>
</evidence>
<dbReference type="SMART" id="SM00184">
    <property type="entry name" value="RING"/>
    <property type="match status" value="1"/>
</dbReference>
<name>A0AAF0V5S3_SOLVR</name>
<evidence type="ECO:0000313" key="11">
    <source>
        <dbReference type="Proteomes" id="UP001234989"/>
    </source>
</evidence>
<evidence type="ECO:0000256" key="8">
    <source>
        <dbReference type="PROSITE-ProRule" id="PRU00175"/>
    </source>
</evidence>
<evidence type="ECO:0000256" key="5">
    <source>
        <dbReference type="ARBA" id="ARBA00022771"/>
    </source>
</evidence>
<organism evidence="10 11">
    <name type="scientific">Solanum verrucosum</name>
    <dbReference type="NCBI Taxonomy" id="315347"/>
    <lineage>
        <taxon>Eukaryota</taxon>
        <taxon>Viridiplantae</taxon>
        <taxon>Streptophyta</taxon>
        <taxon>Embryophyta</taxon>
        <taxon>Tracheophyta</taxon>
        <taxon>Spermatophyta</taxon>
        <taxon>Magnoliopsida</taxon>
        <taxon>eudicotyledons</taxon>
        <taxon>Gunneridae</taxon>
        <taxon>Pentapetalae</taxon>
        <taxon>asterids</taxon>
        <taxon>lamiids</taxon>
        <taxon>Solanales</taxon>
        <taxon>Solanaceae</taxon>
        <taxon>Solanoideae</taxon>
        <taxon>Solaneae</taxon>
        <taxon>Solanum</taxon>
    </lineage>
</organism>
<keyword evidence="6" id="KW-0833">Ubl conjugation pathway</keyword>
<dbReference type="Gene3D" id="3.30.40.10">
    <property type="entry name" value="Zinc/RING finger domain, C3HC4 (zinc finger)"/>
    <property type="match status" value="1"/>
</dbReference>
<dbReference type="Proteomes" id="UP001234989">
    <property type="component" value="Chromosome 12"/>
</dbReference>
<keyword evidence="7" id="KW-0862">Zinc</keyword>
<keyword evidence="3" id="KW-0808">Transferase</keyword>
<dbReference type="GO" id="GO:0005634">
    <property type="term" value="C:nucleus"/>
    <property type="evidence" value="ECO:0007669"/>
    <property type="project" value="TreeGrafter"/>
</dbReference>
<sequence length="110" mass="12786">MSYPESFIYNLQSLHYIRTRPFPYDQEAYTEEDAILLGYFKTRIHRVVVSKDGVKNSKETEETCAICQAKFKHEESIGTLGCGHEYHTGCIKQWLLCKKDCPMCRAFVLP</sequence>
<evidence type="ECO:0000256" key="2">
    <source>
        <dbReference type="ARBA" id="ARBA00012483"/>
    </source>
</evidence>
<evidence type="ECO:0000256" key="4">
    <source>
        <dbReference type="ARBA" id="ARBA00022723"/>
    </source>
</evidence>
<dbReference type="PANTHER" id="PTHR22937">
    <property type="entry name" value="E3 UBIQUITIN-PROTEIN LIGASE RNF165"/>
    <property type="match status" value="1"/>
</dbReference>
<dbReference type="InterPro" id="IPR013083">
    <property type="entry name" value="Znf_RING/FYVE/PHD"/>
</dbReference>
<dbReference type="SUPFAM" id="SSF57850">
    <property type="entry name" value="RING/U-box"/>
    <property type="match status" value="1"/>
</dbReference>
<proteinExistence type="predicted"/>
<evidence type="ECO:0000256" key="1">
    <source>
        <dbReference type="ARBA" id="ARBA00000900"/>
    </source>
</evidence>
<keyword evidence="4" id="KW-0479">Metal-binding</keyword>
<dbReference type="AlphaFoldDB" id="A0AAF0V5S3"/>
<reference evidence="10" key="1">
    <citation type="submission" date="2023-08" db="EMBL/GenBank/DDBJ databases">
        <title>A de novo genome assembly of Solanum verrucosum Schlechtendal, a Mexican diploid species geographically isolated from the other diploid A-genome species in potato relatives.</title>
        <authorList>
            <person name="Hosaka K."/>
        </authorList>
    </citation>
    <scope>NUCLEOTIDE SEQUENCE</scope>
    <source>
        <tissue evidence="10">Young leaves</tissue>
    </source>
</reference>
<evidence type="ECO:0000256" key="7">
    <source>
        <dbReference type="ARBA" id="ARBA00022833"/>
    </source>
</evidence>
<accession>A0AAF0V5S3</accession>
<dbReference type="GO" id="GO:0008270">
    <property type="term" value="F:zinc ion binding"/>
    <property type="evidence" value="ECO:0007669"/>
    <property type="project" value="UniProtKB-KW"/>
</dbReference>
<feature type="domain" description="RING-type" evidence="9">
    <location>
        <begin position="64"/>
        <end position="105"/>
    </location>
</feature>
<gene>
    <name evidence="10" type="ORF">MTR67_050691</name>
</gene>
<dbReference type="EMBL" id="CP133623">
    <property type="protein sequence ID" value="WMV57306.1"/>
    <property type="molecule type" value="Genomic_DNA"/>
</dbReference>